<name>A0A1M5WVK8_9FIRM</name>
<feature type="coiled-coil region" evidence="1">
    <location>
        <begin position="50"/>
        <end position="132"/>
    </location>
</feature>
<keyword evidence="3" id="KW-1185">Reference proteome</keyword>
<dbReference type="OrthoDB" id="2134917at2"/>
<evidence type="ECO:0000256" key="1">
    <source>
        <dbReference type="SAM" id="Coils"/>
    </source>
</evidence>
<dbReference type="Gene3D" id="1.20.120.20">
    <property type="entry name" value="Apolipoprotein"/>
    <property type="match status" value="1"/>
</dbReference>
<dbReference type="RefSeq" id="WP_073077159.1">
    <property type="nucleotide sequence ID" value="NZ_FQXV01000004.1"/>
</dbReference>
<dbReference type="STRING" id="1123282.SAMN02745823_01416"/>
<evidence type="ECO:0000313" key="2">
    <source>
        <dbReference type="EMBL" id="SHH91646.1"/>
    </source>
</evidence>
<sequence length="143" mass="15702">MSENNLNEGLKKVLYTGVGLAAMSVDAVGKAVEALAVKGEEAVQRGKVVNEELRRKRAAARANVRDIADALEKLTKEEVEEIRTKLSDVEKTLEETGKDVIMNAESIASRLEELSKEEIDAIKAKLDEISKKWTDDGDQGSEM</sequence>
<evidence type="ECO:0000313" key="3">
    <source>
        <dbReference type="Proteomes" id="UP000183995"/>
    </source>
</evidence>
<organism evidence="2 3">
    <name type="scientific">Sporobacter termitidis DSM 10068</name>
    <dbReference type="NCBI Taxonomy" id="1123282"/>
    <lineage>
        <taxon>Bacteria</taxon>
        <taxon>Bacillati</taxon>
        <taxon>Bacillota</taxon>
        <taxon>Clostridia</taxon>
        <taxon>Eubacteriales</taxon>
        <taxon>Oscillospiraceae</taxon>
        <taxon>Sporobacter</taxon>
    </lineage>
</organism>
<dbReference type="Proteomes" id="UP000183995">
    <property type="component" value="Unassembled WGS sequence"/>
</dbReference>
<accession>A0A1M5WVK8</accession>
<evidence type="ECO:0008006" key="4">
    <source>
        <dbReference type="Google" id="ProtNLM"/>
    </source>
</evidence>
<dbReference type="AlphaFoldDB" id="A0A1M5WVK8"/>
<reference evidence="2 3" key="1">
    <citation type="submission" date="2016-11" db="EMBL/GenBank/DDBJ databases">
        <authorList>
            <person name="Jaros S."/>
            <person name="Januszkiewicz K."/>
            <person name="Wedrychowicz H."/>
        </authorList>
    </citation>
    <scope>NUCLEOTIDE SEQUENCE [LARGE SCALE GENOMIC DNA]</scope>
    <source>
        <strain evidence="2 3">DSM 10068</strain>
    </source>
</reference>
<protein>
    <recommendedName>
        <fullName evidence="4">Polyhydroxyalkanoate synthesis regulator phasin</fullName>
    </recommendedName>
</protein>
<dbReference type="EMBL" id="FQXV01000004">
    <property type="protein sequence ID" value="SHH91646.1"/>
    <property type="molecule type" value="Genomic_DNA"/>
</dbReference>
<gene>
    <name evidence="2" type="ORF">SAMN02745823_01416</name>
</gene>
<keyword evidence="1" id="KW-0175">Coiled coil</keyword>
<proteinExistence type="predicted"/>